<protein>
    <submittedName>
        <fullName evidence="1">Uncharacterized protein</fullName>
    </submittedName>
</protein>
<proteinExistence type="predicted"/>
<organism evidence="1 2">
    <name type="scientific">Polaromonas aquatica</name>
    <dbReference type="NCBI Taxonomy" id="332657"/>
    <lineage>
        <taxon>Bacteria</taxon>
        <taxon>Pseudomonadati</taxon>
        <taxon>Pseudomonadota</taxon>
        <taxon>Betaproteobacteria</taxon>
        <taxon>Burkholderiales</taxon>
        <taxon>Comamonadaceae</taxon>
        <taxon>Polaromonas</taxon>
    </lineage>
</organism>
<evidence type="ECO:0000313" key="1">
    <source>
        <dbReference type="EMBL" id="MFC6281207.1"/>
    </source>
</evidence>
<keyword evidence="2" id="KW-1185">Reference proteome</keyword>
<gene>
    <name evidence="1" type="ORF">ACFQND_08200</name>
</gene>
<dbReference type="Proteomes" id="UP001596270">
    <property type="component" value="Unassembled WGS sequence"/>
</dbReference>
<dbReference type="RefSeq" id="WP_377413013.1">
    <property type="nucleotide sequence ID" value="NZ_JBHSRS010000017.1"/>
</dbReference>
<evidence type="ECO:0000313" key="2">
    <source>
        <dbReference type="Proteomes" id="UP001596270"/>
    </source>
</evidence>
<name>A0ABW1TWS4_9BURK</name>
<sequence length="210" mass="23635">MNHSAMEIVISPTSALPKQTKPPKRMYLPIVDRSIQDENKSALLRRWNFVSTDLANDIRVCQQWFPGQRVLLEMLTVLNEEQVLELADCGLPLFSIRTPIAAQNDSFDAHKPKDAFQAEAIEEVFMALISRLDCLRTSPTQATMLFDLPSAQASLISRHSPRELHMIATDPAVVLLPTVADEYFLIASTTQLTFKERTVLAGTARRKRAM</sequence>
<comment type="caution">
    <text evidence="1">The sequence shown here is derived from an EMBL/GenBank/DDBJ whole genome shotgun (WGS) entry which is preliminary data.</text>
</comment>
<dbReference type="EMBL" id="JBHSRS010000017">
    <property type="protein sequence ID" value="MFC6281207.1"/>
    <property type="molecule type" value="Genomic_DNA"/>
</dbReference>
<reference evidence="2" key="1">
    <citation type="journal article" date="2019" name="Int. J. Syst. Evol. Microbiol.">
        <title>The Global Catalogue of Microorganisms (GCM) 10K type strain sequencing project: providing services to taxonomists for standard genome sequencing and annotation.</title>
        <authorList>
            <consortium name="The Broad Institute Genomics Platform"/>
            <consortium name="The Broad Institute Genome Sequencing Center for Infectious Disease"/>
            <person name="Wu L."/>
            <person name="Ma J."/>
        </authorList>
    </citation>
    <scope>NUCLEOTIDE SEQUENCE [LARGE SCALE GENOMIC DNA]</scope>
    <source>
        <strain evidence="2">CCUG 39402</strain>
    </source>
</reference>
<accession>A0ABW1TWS4</accession>